<dbReference type="Pfam" id="PF22752">
    <property type="entry name" value="DUF488-N3i"/>
    <property type="match status" value="1"/>
</dbReference>
<protein>
    <submittedName>
        <fullName evidence="1">DUF488 domain-containing protein</fullName>
    </submittedName>
</protein>
<name>A0AAU7V922_9ACTO</name>
<gene>
    <name evidence="1" type="ORF">SAC06_02850</name>
</gene>
<dbReference type="KEGG" id="sapp:SAC06_02850"/>
<sequence>MGEIRIKRVYQPAAGEDGYRVLVDRIWPRGESKEKAHLDLWLKEVAPSTELRKWFGHDPEKMAEFTRRYTAELENNPEAVAQLRELVAQHPVVTLVYSARDETDNQAVVLKQFLERQS</sequence>
<dbReference type="RefSeq" id="WP_350258713.1">
    <property type="nucleotide sequence ID" value="NZ_CP138335.1"/>
</dbReference>
<accession>A0AAU7V922</accession>
<proteinExistence type="predicted"/>
<dbReference type="EMBL" id="CP138335">
    <property type="protein sequence ID" value="XBW08513.1"/>
    <property type="molecule type" value="Genomic_DNA"/>
</dbReference>
<dbReference type="PANTHER" id="PTHR36849">
    <property type="entry name" value="CYTOPLASMIC PROTEIN-RELATED"/>
    <property type="match status" value="1"/>
</dbReference>
<dbReference type="AlphaFoldDB" id="A0AAU7V922"/>
<reference evidence="1" key="1">
    <citation type="submission" date="2023-11" db="EMBL/GenBank/DDBJ databases">
        <title>Scrofimicrobium hongkongense sp. nov., isolated from a patient with peritonitis.</title>
        <authorList>
            <person name="Lao H.Y."/>
            <person name="Wong A.Y.P."/>
            <person name="Ng T.L."/>
            <person name="Wong R.Y.L."/>
            <person name="Yau M.C.Y."/>
            <person name="Lam J.Y.W."/>
            <person name="Siu G.K.H."/>
        </authorList>
    </citation>
    <scope>NUCLEOTIDE SEQUENCE</scope>
    <source>
        <strain evidence="1">R131</strain>
    </source>
</reference>
<evidence type="ECO:0000313" key="1">
    <source>
        <dbReference type="EMBL" id="XBW08513.1"/>
    </source>
</evidence>
<dbReference type="InterPro" id="IPR052552">
    <property type="entry name" value="YeaO-like"/>
</dbReference>
<dbReference type="PANTHER" id="PTHR36849:SF1">
    <property type="entry name" value="CYTOPLASMIC PROTEIN"/>
    <property type="match status" value="1"/>
</dbReference>
<organism evidence="1">
    <name type="scientific">Scrofimicrobium appendicitidis</name>
    <dbReference type="NCBI Taxonomy" id="3079930"/>
    <lineage>
        <taxon>Bacteria</taxon>
        <taxon>Bacillati</taxon>
        <taxon>Actinomycetota</taxon>
        <taxon>Actinomycetes</taxon>
        <taxon>Actinomycetales</taxon>
        <taxon>Actinomycetaceae</taxon>
        <taxon>Scrofimicrobium</taxon>
    </lineage>
</organism>